<gene>
    <name evidence="10 12" type="primary">leuD</name>
    <name evidence="12" type="ORF">JJB11_01815</name>
</gene>
<comment type="pathway">
    <text evidence="3 10">Amino-acid biosynthesis; L-leucine biosynthesis; L-leucine from 3-methyl-2-oxobutanoate: step 2/4.</text>
</comment>
<dbReference type="HAMAP" id="MF_01031">
    <property type="entry name" value="LeuD_type1"/>
    <property type="match status" value="1"/>
</dbReference>
<dbReference type="Pfam" id="PF00694">
    <property type="entry name" value="Aconitase_C"/>
    <property type="match status" value="1"/>
</dbReference>
<keyword evidence="8 10" id="KW-0456">Lyase</keyword>
<keyword evidence="9 10" id="KW-0100">Branched-chain amino acid biosynthesis</keyword>
<dbReference type="RefSeq" id="WP_201166192.1">
    <property type="nucleotide sequence ID" value="NZ_JAEPWM010000001.1"/>
</dbReference>
<comment type="similarity">
    <text evidence="4 10">Belongs to the LeuD family. LeuD type 1 subfamily.</text>
</comment>
<dbReference type="InterPro" id="IPR015928">
    <property type="entry name" value="Aconitase/3IPM_dehydase_swvl"/>
</dbReference>
<evidence type="ECO:0000313" key="13">
    <source>
        <dbReference type="Proteomes" id="UP000630528"/>
    </source>
</evidence>
<evidence type="ECO:0000256" key="6">
    <source>
        <dbReference type="ARBA" id="ARBA00022430"/>
    </source>
</evidence>
<reference evidence="12" key="1">
    <citation type="journal article" date="2012" name="J. Microbiol. Biotechnol.">
        <title>Ramlibacter ginsenosidimutans sp. nov., with ginsenoside-converting activity.</title>
        <authorList>
            <person name="Wang L."/>
            <person name="An D.S."/>
            <person name="Kim S.G."/>
            <person name="Jin F.X."/>
            <person name="Kim S.C."/>
            <person name="Lee S.T."/>
            <person name="Im W.T."/>
        </authorList>
    </citation>
    <scope>NUCLEOTIDE SEQUENCE</scope>
    <source>
        <strain evidence="12">KACC 17527</strain>
    </source>
</reference>
<comment type="function">
    <text evidence="2 10">Catalyzes the isomerization between 2-isopropylmalate and 3-isopropylmalate, via the formation of 2-isopropylmaleate.</text>
</comment>
<evidence type="ECO:0000256" key="3">
    <source>
        <dbReference type="ARBA" id="ARBA00004729"/>
    </source>
</evidence>
<evidence type="ECO:0000256" key="4">
    <source>
        <dbReference type="ARBA" id="ARBA00009845"/>
    </source>
</evidence>
<dbReference type="InterPro" id="IPR050075">
    <property type="entry name" value="LeuD"/>
</dbReference>
<dbReference type="EC" id="4.2.1.33" evidence="10"/>
<comment type="subunit">
    <text evidence="5 10">Heterodimer of LeuC and LeuD.</text>
</comment>
<evidence type="ECO:0000256" key="2">
    <source>
        <dbReference type="ARBA" id="ARBA00002695"/>
    </source>
</evidence>
<dbReference type="GO" id="GO:0009098">
    <property type="term" value="P:L-leucine biosynthetic process"/>
    <property type="evidence" value="ECO:0007669"/>
    <property type="project" value="UniProtKB-UniRule"/>
</dbReference>
<dbReference type="NCBIfam" id="TIGR00171">
    <property type="entry name" value="leuD"/>
    <property type="match status" value="1"/>
</dbReference>
<dbReference type="FunFam" id="3.20.19.10:FF:000003">
    <property type="entry name" value="3-isopropylmalate dehydratase small subunit"/>
    <property type="match status" value="1"/>
</dbReference>
<dbReference type="InterPro" id="IPR004431">
    <property type="entry name" value="3-IsopropMal_deHydase_ssu"/>
</dbReference>
<sequence>MQAFRIVDAGAAPMEAANIDTDQVIPARFIQKPRANDFGQWMFLDVRRDAQGRPLPGFVLNDPAYAAARILVAGPNFGCGSSREHAVWALADGGIRAVIAPSFGDIFFGNALKNGLLPVVIPAAGVQELQAALRAEPGAHVRVDLVEQVVRGPGLAPQSFAIDAFARRCLLEGLDEIGYTLGLVPLIEQYERGLEA</sequence>
<keyword evidence="6 10" id="KW-0432">Leucine biosynthesis</keyword>
<comment type="catalytic activity">
    <reaction evidence="1 10">
        <text>(2R,3S)-3-isopropylmalate = (2S)-2-isopropylmalate</text>
        <dbReference type="Rhea" id="RHEA:32287"/>
        <dbReference type="ChEBI" id="CHEBI:1178"/>
        <dbReference type="ChEBI" id="CHEBI:35121"/>
        <dbReference type="EC" id="4.2.1.33"/>
    </reaction>
</comment>
<evidence type="ECO:0000256" key="1">
    <source>
        <dbReference type="ARBA" id="ARBA00000491"/>
    </source>
</evidence>
<dbReference type="GO" id="GO:0009316">
    <property type="term" value="C:3-isopropylmalate dehydratase complex"/>
    <property type="evidence" value="ECO:0007669"/>
    <property type="project" value="InterPro"/>
</dbReference>
<accession>A0A934TNX6</accession>
<proteinExistence type="inferred from homology"/>
<dbReference type="InterPro" id="IPR000573">
    <property type="entry name" value="AconitaseA/IPMdHydase_ssu_swvl"/>
</dbReference>
<evidence type="ECO:0000256" key="7">
    <source>
        <dbReference type="ARBA" id="ARBA00022605"/>
    </source>
</evidence>
<protein>
    <recommendedName>
        <fullName evidence="10">3-isopropylmalate dehydratase small subunit</fullName>
        <ecNumber evidence="10">4.2.1.33</ecNumber>
    </recommendedName>
    <alternativeName>
        <fullName evidence="10">Alpha-IPM isomerase</fullName>
        <shortName evidence="10">IPMI</shortName>
    </alternativeName>
    <alternativeName>
        <fullName evidence="10">Isopropylmalate isomerase</fullName>
    </alternativeName>
</protein>
<evidence type="ECO:0000256" key="5">
    <source>
        <dbReference type="ARBA" id="ARBA00011271"/>
    </source>
</evidence>
<dbReference type="PANTHER" id="PTHR43345:SF5">
    <property type="entry name" value="3-ISOPROPYLMALATE DEHYDRATASE SMALL SUBUNIT"/>
    <property type="match status" value="1"/>
</dbReference>
<evidence type="ECO:0000256" key="10">
    <source>
        <dbReference type="HAMAP-Rule" id="MF_01031"/>
    </source>
</evidence>
<dbReference type="CDD" id="cd01577">
    <property type="entry name" value="IPMI_Swivel"/>
    <property type="match status" value="1"/>
</dbReference>
<organism evidence="12 13">
    <name type="scientific">Ramlibacter ginsenosidimutans</name>
    <dbReference type="NCBI Taxonomy" id="502333"/>
    <lineage>
        <taxon>Bacteria</taxon>
        <taxon>Pseudomonadati</taxon>
        <taxon>Pseudomonadota</taxon>
        <taxon>Betaproteobacteria</taxon>
        <taxon>Burkholderiales</taxon>
        <taxon>Comamonadaceae</taxon>
        <taxon>Ramlibacter</taxon>
    </lineage>
</organism>
<dbReference type="GO" id="GO:0003861">
    <property type="term" value="F:3-isopropylmalate dehydratase activity"/>
    <property type="evidence" value="ECO:0007669"/>
    <property type="project" value="UniProtKB-UniRule"/>
</dbReference>
<dbReference type="Proteomes" id="UP000630528">
    <property type="component" value="Unassembled WGS sequence"/>
</dbReference>
<keyword evidence="13" id="KW-1185">Reference proteome</keyword>
<dbReference type="NCBIfam" id="NF002458">
    <property type="entry name" value="PRK01641.1"/>
    <property type="match status" value="1"/>
</dbReference>
<dbReference type="EMBL" id="JAEPWM010000001">
    <property type="protein sequence ID" value="MBK6004814.1"/>
    <property type="molecule type" value="Genomic_DNA"/>
</dbReference>
<comment type="caution">
    <text evidence="12">The sequence shown here is derived from an EMBL/GenBank/DDBJ whole genome shotgun (WGS) entry which is preliminary data.</text>
</comment>
<dbReference type="InterPro" id="IPR033940">
    <property type="entry name" value="IPMI_Swivel"/>
</dbReference>
<dbReference type="Gene3D" id="3.20.19.10">
    <property type="entry name" value="Aconitase, domain 4"/>
    <property type="match status" value="1"/>
</dbReference>
<reference evidence="12" key="2">
    <citation type="submission" date="2021-01" db="EMBL/GenBank/DDBJ databases">
        <authorList>
            <person name="Kang M."/>
        </authorList>
    </citation>
    <scope>NUCLEOTIDE SEQUENCE</scope>
    <source>
        <strain evidence="12">KACC 17527</strain>
    </source>
</reference>
<evidence type="ECO:0000259" key="11">
    <source>
        <dbReference type="Pfam" id="PF00694"/>
    </source>
</evidence>
<evidence type="ECO:0000256" key="9">
    <source>
        <dbReference type="ARBA" id="ARBA00023304"/>
    </source>
</evidence>
<dbReference type="SUPFAM" id="SSF52016">
    <property type="entry name" value="LeuD/IlvD-like"/>
    <property type="match status" value="1"/>
</dbReference>
<evidence type="ECO:0000256" key="8">
    <source>
        <dbReference type="ARBA" id="ARBA00023239"/>
    </source>
</evidence>
<name>A0A934TNX6_9BURK</name>
<keyword evidence="7 10" id="KW-0028">Amino-acid biosynthesis</keyword>
<dbReference type="PANTHER" id="PTHR43345">
    <property type="entry name" value="3-ISOPROPYLMALATE DEHYDRATASE SMALL SUBUNIT 2-RELATED-RELATED"/>
    <property type="match status" value="1"/>
</dbReference>
<dbReference type="AlphaFoldDB" id="A0A934TNX6"/>
<feature type="domain" description="Aconitase A/isopropylmalate dehydratase small subunit swivel" evidence="11">
    <location>
        <begin position="3"/>
        <end position="123"/>
    </location>
</feature>
<evidence type="ECO:0000313" key="12">
    <source>
        <dbReference type="EMBL" id="MBK6004814.1"/>
    </source>
</evidence>